<sequence length="94" mass="10526">MGLELHCKASNARVNRGKTVAISIGKPSEIDGFYSVLDKEANFRYLGITFNSYGINQKFMEDILLSNIDAKAKILSKKSMNIRQGTTNKYSFTI</sequence>
<organism evidence="1 2">
    <name type="scientific">Zancudomyces culisetae</name>
    <name type="common">Gut fungus</name>
    <name type="synonym">Smittium culisetae</name>
    <dbReference type="NCBI Taxonomy" id="1213189"/>
    <lineage>
        <taxon>Eukaryota</taxon>
        <taxon>Fungi</taxon>
        <taxon>Fungi incertae sedis</taxon>
        <taxon>Zoopagomycota</taxon>
        <taxon>Kickxellomycotina</taxon>
        <taxon>Harpellomycetes</taxon>
        <taxon>Harpellales</taxon>
        <taxon>Legeriomycetaceae</taxon>
        <taxon>Zancudomyces</taxon>
    </lineage>
</organism>
<evidence type="ECO:0000313" key="2">
    <source>
        <dbReference type="Proteomes" id="UP000188320"/>
    </source>
</evidence>
<dbReference type="AlphaFoldDB" id="A0A1R1PIK0"/>
<accession>A0A1R1PIK0</accession>
<protein>
    <submittedName>
        <fullName evidence="1">Uncharacterized protein</fullName>
    </submittedName>
</protein>
<dbReference type="Proteomes" id="UP000188320">
    <property type="component" value="Unassembled WGS sequence"/>
</dbReference>
<proteinExistence type="predicted"/>
<keyword evidence="2" id="KW-1185">Reference proteome</keyword>
<reference evidence="2" key="1">
    <citation type="submission" date="2017-01" db="EMBL/GenBank/DDBJ databases">
        <authorList>
            <person name="Wang Y."/>
            <person name="White M."/>
            <person name="Kvist S."/>
            <person name="Moncalvo J.-M."/>
        </authorList>
    </citation>
    <scope>NUCLEOTIDE SEQUENCE [LARGE SCALE GENOMIC DNA]</scope>
    <source>
        <strain evidence="2">COL-18-3</strain>
    </source>
</reference>
<gene>
    <name evidence="1" type="ORF">AX774_g5823</name>
</gene>
<evidence type="ECO:0000313" key="1">
    <source>
        <dbReference type="EMBL" id="OMH80733.1"/>
    </source>
</evidence>
<comment type="caution">
    <text evidence="1">The sequence shown here is derived from an EMBL/GenBank/DDBJ whole genome shotgun (WGS) entry which is preliminary data.</text>
</comment>
<dbReference type="EMBL" id="LSSK01001091">
    <property type="protein sequence ID" value="OMH80733.1"/>
    <property type="molecule type" value="Genomic_DNA"/>
</dbReference>
<name>A0A1R1PIK0_ZANCU</name>
<dbReference type="OrthoDB" id="5595758at2759"/>